<proteinExistence type="inferred from homology"/>
<dbReference type="PANTHER" id="PTHR33317:SF4">
    <property type="entry name" value="POLYNUCLEOTIDYL TRANSFERASE, RIBONUCLEASE H-LIKE SUPERFAMILY PROTEIN"/>
    <property type="match status" value="1"/>
</dbReference>
<accession>A0A6J7ILJ0</accession>
<evidence type="ECO:0000259" key="5">
    <source>
        <dbReference type="SMART" id="SM00732"/>
    </source>
</evidence>
<dbReference type="EMBL" id="CAFBPB010000046">
    <property type="protein sequence ID" value="CAB5001834.1"/>
    <property type="molecule type" value="Genomic_DNA"/>
</dbReference>
<keyword evidence="4" id="KW-0378">Hydrolase</keyword>
<dbReference type="PANTHER" id="PTHR33317">
    <property type="entry name" value="POLYNUCLEOTIDYL TRANSFERASE, RIBONUCLEASE H-LIKE SUPERFAMILY PROTEIN"/>
    <property type="match status" value="1"/>
</dbReference>
<dbReference type="SMART" id="SM00732">
    <property type="entry name" value="YqgFc"/>
    <property type="match status" value="1"/>
</dbReference>
<dbReference type="SUPFAM" id="SSF53098">
    <property type="entry name" value="Ribonuclease H-like"/>
    <property type="match status" value="1"/>
</dbReference>
<evidence type="ECO:0000313" key="7">
    <source>
        <dbReference type="EMBL" id="CAB5001834.1"/>
    </source>
</evidence>
<dbReference type="Pfam" id="PF03652">
    <property type="entry name" value="RuvX"/>
    <property type="match status" value="1"/>
</dbReference>
<dbReference type="InterPro" id="IPR005227">
    <property type="entry name" value="YqgF"/>
</dbReference>
<dbReference type="GO" id="GO:0005829">
    <property type="term" value="C:cytosol"/>
    <property type="evidence" value="ECO:0007669"/>
    <property type="project" value="TreeGrafter"/>
</dbReference>
<gene>
    <name evidence="6" type="ORF">UFOPK3774_00099</name>
    <name evidence="7" type="ORF">UFOPK4049_00484</name>
</gene>
<dbReference type="HAMAP" id="MF_00651">
    <property type="entry name" value="Nuclease_YqgF"/>
    <property type="match status" value="1"/>
</dbReference>
<keyword evidence="1" id="KW-0963">Cytoplasm</keyword>
<evidence type="ECO:0000313" key="6">
    <source>
        <dbReference type="EMBL" id="CAB4931631.1"/>
    </source>
</evidence>
<dbReference type="GO" id="GO:0004518">
    <property type="term" value="F:nuclease activity"/>
    <property type="evidence" value="ECO:0007669"/>
    <property type="project" value="UniProtKB-KW"/>
</dbReference>
<dbReference type="InterPro" id="IPR012337">
    <property type="entry name" value="RNaseH-like_sf"/>
</dbReference>
<dbReference type="Gene3D" id="3.30.420.140">
    <property type="entry name" value="YqgF/RNase H-like domain"/>
    <property type="match status" value="1"/>
</dbReference>
<evidence type="ECO:0000256" key="3">
    <source>
        <dbReference type="ARBA" id="ARBA00022722"/>
    </source>
</evidence>
<dbReference type="InterPro" id="IPR006641">
    <property type="entry name" value="YqgF/RNaseH-like_dom"/>
</dbReference>
<keyword evidence="3" id="KW-0540">Nuclease</keyword>
<sequence length="139" mass="14828">MKSGRRIAFDYGDTRIGVALSDLHAILASPLTVLLREDAGLTDQLTALFLEHEPIAIYLGNPLHLSGVAGASSSKVSDFKALLESITEIPVILIDERMSTTSGLKSLREAGVDSRKAKELIDAVAAVAILEQGIAMEQK</sequence>
<dbReference type="AlphaFoldDB" id="A0A6J7ILJ0"/>
<dbReference type="NCBIfam" id="TIGR00250">
    <property type="entry name" value="RNAse_H_YqgF"/>
    <property type="match status" value="1"/>
</dbReference>
<feature type="domain" description="YqgF/RNase H-like" evidence="5">
    <location>
        <begin position="4"/>
        <end position="103"/>
    </location>
</feature>
<evidence type="ECO:0000256" key="1">
    <source>
        <dbReference type="ARBA" id="ARBA00022490"/>
    </source>
</evidence>
<keyword evidence="2" id="KW-0690">Ribosome biogenesis</keyword>
<evidence type="ECO:0000256" key="2">
    <source>
        <dbReference type="ARBA" id="ARBA00022517"/>
    </source>
</evidence>
<dbReference type="GO" id="GO:0016787">
    <property type="term" value="F:hydrolase activity"/>
    <property type="evidence" value="ECO:0007669"/>
    <property type="project" value="UniProtKB-KW"/>
</dbReference>
<organism evidence="6">
    <name type="scientific">freshwater metagenome</name>
    <dbReference type="NCBI Taxonomy" id="449393"/>
    <lineage>
        <taxon>unclassified sequences</taxon>
        <taxon>metagenomes</taxon>
        <taxon>ecological metagenomes</taxon>
    </lineage>
</organism>
<reference evidence="6" key="1">
    <citation type="submission" date="2020-05" db="EMBL/GenBank/DDBJ databases">
        <authorList>
            <person name="Chiriac C."/>
            <person name="Salcher M."/>
            <person name="Ghai R."/>
            <person name="Kavagutti S V."/>
        </authorList>
    </citation>
    <scope>NUCLEOTIDE SEQUENCE</scope>
</reference>
<dbReference type="EMBL" id="CAFBNG010000009">
    <property type="protein sequence ID" value="CAB4931631.1"/>
    <property type="molecule type" value="Genomic_DNA"/>
</dbReference>
<dbReference type="CDD" id="cd16964">
    <property type="entry name" value="YqgF"/>
    <property type="match status" value="1"/>
</dbReference>
<evidence type="ECO:0000256" key="4">
    <source>
        <dbReference type="ARBA" id="ARBA00022801"/>
    </source>
</evidence>
<dbReference type="InterPro" id="IPR037027">
    <property type="entry name" value="YqgF/RNaseH-like_dom_sf"/>
</dbReference>
<protein>
    <submittedName>
        <fullName evidence="6">Unannotated protein</fullName>
    </submittedName>
</protein>
<dbReference type="GO" id="GO:0000967">
    <property type="term" value="P:rRNA 5'-end processing"/>
    <property type="evidence" value="ECO:0007669"/>
    <property type="project" value="TreeGrafter"/>
</dbReference>
<name>A0A6J7ILJ0_9ZZZZ</name>